<proteinExistence type="predicted"/>
<keyword evidence="2" id="KW-1185">Reference proteome</keyword>
<reference evidence="1 2" key="1">
    <citation type="submission" date="2023-12" db="EMBL/GenBank/DDBJ databases">
        <title>Pseudomonas sp. T5W1.</title>
        <authorList>
            <person name="Maltman C."/>
        </authorList>
    </citation>
    <scope>NUCLEOTIDE SEQUENCE [LARGE SCALE GENOMIC DNA]</scope>
    <source>
        <strain evidence="1 2">T5W1</strain>
    </source>
</reference>
<sequence length="87" mass="10070">MERWEKEHSELLERLADQRSLKRSWGSFFDLPKADPDYLPADRGTRADTEVRLVIADFFLKTARGTPTAQQVFDALIPPARWEIPAQ</sequence>
<dbReference type="EMBL" id="JAYEET010000023">
    <property type="protein sequence ID" value="MEA1605599.1"/>
    <property type="molecule type" value="Genomic_DNA"/>
</dbReference>
<gene>
    <name evidence="1" type="ORF">SOP97_07155</name>
</gene>
<organism evidence="1 2">
    <name type="scientific">Pseudomonas spirodelae</name>
    <dbReference type="NCBI Taxonomy" id="3101751"/>
    <lineage>
        <taxon>Bacteria</taxon>
        <taxon>Pseudomonadati</taxon>
        <taxon>Pseudomonadota</taxon>
        <taxon>Gammaproteobacteria</taxon>
        <taxon>Pseudomonadales</taxon>
        <taxon>Pseudomonadaceae</taxon>
        <taxon>Pseudomonas</taxon>
    </lineage>
</organism>
<dbReference type="Proteomes" id="UP001292571">
    <property type="component" value="Unassembled WGS sequence"/>
</dbReference>
<protein>
    <submittedName>
        <fullName evidence="1">Uncharacterized protein</fullName>
    </submittedName>
</protein>
<evidence type="ECO:0000313" key="1">
    <source>
        <dbReference type="EMBL" id="MEA1605599.1"/>
    </source>
</evidence>
<accession>A0ABU5P7G0</accession>
<evidence type="ECO:0000313" key="2">
    <source>
        <dbReference type="Proteomes" id="UP001292571"/>
    </source>
</evidence>
<name>A0ABU5P7G0_9PSED</name>
<comment type="caution">
    <text evidence="1">The sequence shown here is derived from an EMBL/GenBank/DDBJ whole genome shotgun (WGS) entry which is preliminary data.</text>
</comment>
<dbReference type="RefSeq" id="WP_322948767.1">
    <property type="nucleotide sequence ID" value="NZ_JAYEET010000023.1"/>
</dbReference>